<keyword evidence="9" id="KW-1185">Reference proteome</keyword>
<evidence type="ECO:0000313" key="9">
    <source>
        <dbReference type="Proteomes" id="UP000319040"/>
    </source>
</evidence>
<dbReference type="GO" id="GO:0005737">
    <property type="term" value="C:cytoplasm"/>
    <property type="evidence" value="ECO:0007669"/>
    <property type="project" value="UniProtKB-SubCell"/>
</dbReference>
<comment type="subcellular location">
    <subcellularLocation>
        <location evidence="6">Cytoplasm</location>
    </subcellularLocation>
</comment>
<evidence type="ECO:0000256" key="4">
    <source>
        <dbReference type="ARBA" id="ARBA00023002"/>
    </source>
</evidence>
<keyword evidence="4 6" id="KW-0560">Oxidoreductase</keyword>
<evidence type="ECO:0000256" key="3">
    <source>
        <dbReference type="ARBA" id="ARBA00022827"/>
    </source>
</evidence>
<keyword evidence="3 6" id="KW-0274">FAD</keyword>
<dbReference type="GO" id="GO:0006783">
    <property type="term" value="P:heme biosynthetic process"/>
    <property type="evidence" value="ECO:0007669"/>
    <property type="project" value="UniProtKB-UniRule"/>
</dbReference>
<dbReference type="EC" id="1.3.3.15" evidence="6"/>
<keyword evidence="6" id="KW-0963">Cytoplasm</keyword>
<dbReference type="InterPro" id="IPR004572">
    <property type="entry name" value="Protoporphyrinogen_oxidase"/>
</dbReference>
<dbReference type="GO" id="GO:0004729">
    <property type="term" value="F:oxygen-dependent protoporphyrinogen oxidase activity"/>
    <property type="evidence" value="ECO:0007669"/>
    <property type="project" value="UniProtKB-UniRule"/>
</dbReference>
<comment type="similarity">
    <text evidence="6">Belongs to the protoporphyrinogen/coproporphyrinogen oxidase family. Coproporphyrinogen III oxidase subfamily.</text>
</comment>
<comment type="cofactor">
    <cofactor evidence="1 6">
        <name>FAD</name>
        <dbReference type="ChEBI" id="CHEBI:57692"/>
    </cofactor>
</comment>
<organism evidence="8 9">
    <name type="scientific">Saccharicrinis carchari</name>
    <dbReference type="NCBI Taxonomy" id="1168039"/>
    <lineage>
        <taxon>Bacteria</taxon>
        <taxon>Pseudomonadati</taxon>
        <taxon>Bacteroidota</taxon>
        <taxon>Bacteroidia</taxon>
        <taxon>Marinilabiliales</taxon>
        <taxon>Marinilabiliaceae</taxon>
        <taxon>Saccharicrinis</taxon>
    </lineage>
</organism>
<dbReference type="EMBL" id="FXTB01000001">
    <property type="protein sequence ID" value="SMO39023.1"/>
    <property type="molecule type" value="Genomic_DNA"/>
</dbReference>
<dbReference type="Gene3D" id="1.10.3110.10">
    <property type="entry name" value="protoporphyrinogen ix oxidase, domain 3"/>
    <property type="match status" value="1"/>
</dbReference>
<sequence length="458" mass="50527">MPANKVDVVIVGAGLTGLTLAFYLQKGGKKVALVEKSDRLGGAIQTIHEKEFVYEMGPNTGVIGTEGIVQLFDDLKEHCELITPDPVAKERWILKKGQWEPLPSGLLSAIGTPLFSFKDKCRILGEPWRKKGTDPDETLAQLVKRRLGKSFLNYAVDPFISGIYAGDPTKLITRFALPKLYNLEQKYGSFIKGSIQKRKEPRTELQKRVSREVFSVKGGLQNLITALENNISKDSVFCGCQQIKVSKHDKGFSTELNTIGGEQFSIESDKVITTFGGQGIGDVLPFLPLTLLKPVADTTYAKVVQVVVGYKHWDGKNIKAFGGLVPSVENKDILGILFPGTLFSGRCPAHGALLSVFVGGMKKPHMIVKSDEEIQQMVLREIELTLQCDQQPDLINVFRYPKAIPQYDISTKERYAAIHSIEKEYSGLYLAGNIKGGIGMADRVQQAWDLAKALLDEG</sequence>
<evidence type="ECO:0000256" key="1">
    <source>
        <dbReference type="ARBA" id="ARBA00001974"/>
    </source>
</evidence>
<evidence type="ECO:0000256" key="5">
    <source>
        <dbReference type="ARBA" id="ARBA00023133"/>
    </source>
</evidence>
<dbReference type="AlphaFoldDB" id="A0A521AW01"/>
<dbReference type="PANTHER" id="PTHR42923">
    <property type="entry name" value="PROTOPORPHYRINOGEN OXIDASE"/>
    <property type="match status" value="1"/>
</dbReference>
<comment type="function">
    <text evidence="6">Involved in coproporphyrin-dependent heme b biosynthesis. Catalyzes the oxidation of coproporphyrinogen III to coproporphyrin III.</text>
</comment>
<evidence type="ECO:0000313" key="8">
    <source>
        <dbReference type="EMBL" id="SMO39023.1"/>
    </source>
</evidence>
<dbReference type="Pfam" id="PF01593">
    <property type="entry name" value="Amino_oxidase"/>
    <property type="match status" value="1"/>
</dbReference>
<dbReference type="PANTHER" id="PTHR42923:SF3">
    <property type="entry name" value="PROTOPORPHYRINOGEN OXIDASE"/>
    <property type="match status" value="1"/>
</dbReference>
<dbReference type="SUPFAM" id="SSF54373">
    <property type="entry name" value="FAD-linked reductases, C-terminal domain"/>
    <property type="match status" value="1"/>
</dbReference>
<dbReference type="InterPro" id="IPR002937">
    <property type="entry name" value="Amino_oxidase"/>
</dbReference>
<dbReference type="Proteomes" id="UP000319040">
    <property type="component" value="Unassembled WGS sequence"/>
</dbReference>
<dbReference type="NCBIfam" id="TIGR00562">
    <property type="entry name" value="proto_IX_ox"/>
    <property type="match status" value="1"/>
</dbReference>
<dbReference type="SUPFAM" id="SSF51905">
    <property type="entry name" value="FAD/NAD(P)-binding domain"/>
    <property type="match status" value="1"/>
</dbReference>
<reference evidence="8 9" key="1">
    <citation type="submission" date="2017-05" db="EMBL/GenBank/DDBJ databases">
        <authorList>
            <person name="Varghese N."/>
            <person name="Submissions S."/>
        </authorList>
    </citation>
    <scope>NUCLEOTIDE SEQUENCE [LARGE SCALE GENOMIC DNA]</scope>
    <source>
        <strain evidence="8 9">DSM 27040</strain>
    </source>
</reference>
<keyword evidence="5 6" id="KW-0350">Heme biosynthesis</keyword>
<dbReference type="Gene3D" id="3.90.660.20">
    <property type="entry name" value="Protoporphyrinogen oxidase, mitochondrial, domain 2"/>
    <property type="match status" value="1"/>
</dbReference>
<evidence type="ECO:0000259" key="7">
    <source>
        <dbReference type="Pfam" id="PF01593"/>
    </source>
</evidence>
<protein>
    <recommendedName>
        <fullName evidence="6">Coproporphyrinogen III oxidase</fullName>
        <ecNumber evidence="6">1.3.3.15</ecNumber>
    </recommendedName>
</protein>
<name>A0A521AW01_SACCC</name>
<dbReference type="InterPro" id="IPR036188">
    <property type="entry name" value="FAD/NAD-bd_sf"/>
</dbReference>
<accession>A0A521AW01</accession>
<keyword evidence="2 6" id="KW-0285">Flavoprotein</keyword>
<proteinExistence type="inferred from homology"/>
<comment type="catalytic activity">
    <reaction evidence="6">
        <text>coproporphyrinogen III + 3 O2 = coproporphyrin III + 3 H2O2</text>
        <dbReference type="Rhea" id="RHEA:43436"/>
        <dbReference type="ChEBI" id="CHEBI:15379"/>
        <dbReference type="ChEBI" id="CHEBI:16240"/>
        <dbReference type="ChEBI" id="CHEBI:57309"/>
        <dbReference type="ChEBI" id="CHEBI:131725"/>
        <dbReference type="EC" id="1.3.3.15"/>
    </reaction>
</comment>
<dbReference type="InterPro" id="IPR050464">
    <property type="entry name" value="Zeta_carotene_desat/Oxidored"/>
</dbReference>
<dbReference type="UniPathway" id="UPA00252"/>
<feature type="domain" description="Amine oxidase" evidence="7">
    <location>
        <begin position="15"/>
        <end position="434"/>
    </location>
</feature>
<evidence type="ECO:0000256" key="6">
    <source>
        <dbReference type="RuleBase" id="RU364052"/>
    </source>
</evidence>
<evidence type="ECO:0000256" key="2">
    <source>
        <dbReference type="ARBA" id="ARBA00022630"/>
    </source>
</evidence>
<dbReference type="Gene3D" id="3.50.50.60">
    <property type="entry name" value="FAD/NAD(P)-binding domain"/>
    <property type="match status" value="1"/>
</dbReference>
<comment type="pathway">
    <text evidence="6">Porphyrin-containing compound metabolism; protoheme biosynthesis.</text>
</comment>
<dbReference type="OrthoDB" id="9805195at2"/>
<gene>
    <name evidence="8" type="ORF">SAMN06265379_101451</name>
</gene>